<feature type="transmembrane region" description="Helical" evidence="7">
    <location>
        <begin position="77"/>
        <end position="98"/>
    </location>
</feature>
<reference evidence="8 9" key="1">
    <citation type="submission" date="2024-03" db="EMBL/GenBank/DDBJ databases">
        <title>Human intestinal bacterial collection.</title>
        <authorList>
            <person name="Pauvert C."/>
            <person name="Hitch T.C.A."/>
            <person name="Clavel T."/>
        </authorList>
    </citation>
    <scope>NUCLEOTIDE SEQUENCE [LARGE SCALE GENOMIC DNA]</scope>
    <source>
        <strain evidence="8 9">CLA-SR-H021</strain>
    </source>
</reference>
<evidence type="ECO:0000256" key="7">
    <source>
        <dbReference type="SAM" id="Phobius"/>
    </source>
</evidence>
<feature type="transmembrane region" description="Helical" evidence="7">
    <location>
        <begin position="42"/>
        <end position="65"/>
    </location>
</feature>
<feature type="transmembrane region" description="Helical" evidence="7">
    <location>
        <begin position="12"/>
        <end position="30"/>
    </location>
</feature>
<proteinExistence type="inferred from homology"/>
<dbReference type="InterPro" id="IPR002010">
    <property type="entry name" value="T3SS_IM_R"/>
</dbReference>
<dbReference type="Proteomes" id="UP001454086">
    <property type="component" value="Unassembled WGS sequence"/>
</dbReference>
<comment type="caution">
    <text evidence="8">The sequence shown here is derived from an EMBL/GenBank/DDBJ whole genome shotgun (WGS) entry which is preliminary data.</text>
</comment>
<evidence type="ECO:0000256" key="5">
    <source>
        <dbReference type="ARBA" id="ARBA00022989"/>
    </source>
</evidence>
<evidence type="ECO:0000256" key="3">
    <source>
        <dbReference type="ARBA" id="ARBA00022475"/>
    </source>
</evidence>
<dbReference type="Pfam" id="PF01311">
    <property type="entry name" value="Bac_export_1"/>
    <property type="match status" value="1"/>
</dbReference>
<keyword evidence="8" id="KW-0282">Flagellum</keyword>
<comment type="subcellular location">
    <subcellularLocation>
        <location evidence="1">Cell membrane</location>
        <topology evidence="1">Multi-pass membrane protein</topology>
    </subcellularLocation>
</comment>
<comment type="similarity">
    <text evidence="2">Belongs to the FliR/MopE/SpaR family.</text>
</comment>
<keyword evidence="3" id="KW-1003">Cell membrane</keyword>
<evidence type="ECO:0000313" key="8">
    <source>
        <dbReference type="EMBL" id="MEQ2423713.1"/>
    </source>
</evidence>
<accession>A0ABV1CZZ7</accession>
<dbReference type="EMBL" id="JBBMFM010000004">
    <property type="protein sequence ID" value="MEQ2423713.1"/>
    <property type="molecule type" value="Genomic_DNA"/>
</dbReference>
<dbReference type="PANTHER" id="PTHR30065:SF1">
    <property type="entry name" value="SURFACE PRESENTATION OF ANTIGENS PROTEIN SPAR"/>
    <property type="match status" value="1"/>
</dbReference>
<feature type="transmembrane region" description="Helical" evidence="7">
    <location>
        <begin position="213"/>
        <end position="234"/>
    </location>
</feature>
<dbReference type="PANTHER" id="PTHR30065">
    <property type="entry name" value="FLAGELLAR BIOSYNTHETIC PROTEIN FLIR"/>
    <property type="match status" value="1"/>
</dbReference>
<keyword evidence="9" id="KW-1185">Reference proteome</keyword>
<evidence type="ECO:0000256" key="2">
    <source>
        <dbReference type="ARBA" id="ARBA00009772"/>
    </source>
</evidence>
<keyword evidence="5 7" id="KW-1133">Transmembrane helix</keyword>
<evidence type="ECO:0000313" key="9">
    <source>
        <dbReference type="Proteomes" id="UP001454086"/>
    </source>
</evidence>
<keyword evidence="4 7" id="KW-0812">Transmembrane</keyword>
<feature type="transmembrane region" description="Helical" evidence="7">
    <location>
        <begin position="170"/>
        <end position="192"/>
    </location>
</feature>
<feature type="transmembrane region" description="Helical" evidence="7">
    <location>
        <begin position="144"/>
        <end position="164"/>
    </location>
</feature>
<sequence length="261" mass="28846">MDSSVLEYFDIFLLVFARMGGMIFINPVFARKGVPLMVRTGLALALSLLIAPAARAGGQAVVLYSTFDMAEALVRELILGLGIGCVFQLFFYMLYVAGDLLDTAFGLAMGKVMDPMNGVQTAILGQFVNIFFFLYFFATGCHLLTVRLFAYTYEVIPVGAGVFFGRNVLWYIITMSATVFLMVIKLALPFVAAEFVLEMTMGVLMKLIPQIHVFVINIQCKILLGILLMILFAYPMGAFMDGYADAMMKEAQNIIMMLGRA</sequence>
<name>A0ABV1CZZ7_9FIRM</name>
<evidence type="ECO:0000256" key="1">
    <source>
        <dbReference type="ARBA" id="ARBA00004651"/>
    </source>
</evidence>
<evidence type="ECO:0000256" key="4">
    <source>
        <dbReference type="ARBA" id="ARBA00022692"/>
    </source>
</evidence>
<dbReference type="RefSeq" id="WP_025485141.1">
    <property type="nucleotide sequence ID" value="NZ_JBBMFM010000004.1"/>
</dbReference>
<keyword evidence="8" id="KW-0966">Cell projection</keyword>
<organism evidence="8 9">
    <name type="scientific">Enterocloster hominis</name>
    <name type="common">ex Hitch et al. 2024</name>
    <dbReference type="NCBI Taxonomy" id="1917870"/>
    <lineage>
        <taxon>Bacteria</taxon>
        <taxon>Bacillati</taxon>
        <taxon>Bacillota</taxon>
        <taxon>Clostridia</taxon>
        <taxon>Lachnospirales</taxon>
        <taxon>Lachnospiraceae</taxon>
        <taxon>Enterocloster</taxon>
    </lineage>
</organism>
<evidence type="ECO:0000256" key="6">
    <source>
        <dbReference type="ARBA" id="ARBA00023136"/>
    </source>
</evidence>
<dbReference type="PRINTS" id="PR00953">
    <property type="entry name" value="TYPE3IMRPROT"/>
</dbReference>
<gene>
    <name evidence="8" type="ORF">WMQ36_01885</name>
</gene>
<keyword evidence="8" id="KW-0969">Cilium</keyword>
<feature type="transmembrane region" description="Helical" evidence="7">
    <location>
        <begin position="118"/>
        <end position="137"/>
    </location>
</feature>
<protein>
    <submittedName>
        <fullName evidence="8">Flagellar biosynthetic protein FliR</fullName>
    </submittedName>
</protein>
<keyword evidence="6 7" id="KW-0472">Membrane</keyword>